<evidence type="ECO:0000313" key="6">
    <source>
        <dbReference type="EMBL" id="CUO74373.1"/>
    </source>
</evidence>
<dbReference type="InterPro" id="IPR011006">
    <property type="entry name" value="CheY-like_superfamily"/>
</dbReference>
<dbReference type="Proteomes" id="UP000324325">
    <property type="component" value="Unassembled WGS sequence"/>
</dbReference>
<dbReference type="Gene3D" id="3.40.50.2300">
    <property type="match status" value="1"/>
</dbReference>
<dbReference type="Pfam" id="PF04397">
    <property type="entry name" value="LytTR"/>
    <property type="match status" value="1"/>
</dbReference>
<feature type="domain" description="Response regulatory" evidence="4">
    <location>
        <begin position="7"/>
        <end position="123"/>
    </location>
</feature>
<dbReference type="PANTHER" id="PTHR37299:SF1">
    <property type="entry name" value="STAGE 0 SPORULATION PROTEIN A HOMOLOG"/>
    <property type="match status" value="1"/>
</dbReference>
<evidence type="ECO:0000313" key="8">
    <source>
        <dbReference type="EMBL" id="RHL27828.1"/>
    </source>
</evidence>
<feature type="modified residue" description="4-aspartylphosphate" evidence="3">
    <location>
        <position position="60"/>
    </location>
</feature>
<dbReference type="PANTHER" id="PTHR37299">
    <property type="entry name" value="TRANSCRIPTIONAL REGULATOR-RELATED"/>
    <property type="match status" value="1"/>
</dbReference>
<dbReference type="InterPro" id="IPR007492">
    <property type="entry name" value="LytTR_DNA-bd_dom"/>
</dbReference>
<feature type="domain" description="HTH LytTR-type" evidence="5">
    <location>
        <begin position="134"/>
        <end position="233"/>
    </location>
</feature>
<dbReference type="GO" id="GO:0000156">
    <property type="term" value="F:phosphorelay response regulator activity"/>
    <property type="evidence" value="ECO:0007669"/>
    <property type="project" value="InterPro"/>
</dbReference>
<dbReference type="GO" id="GO:0003677">
    <property type="term" value="F:DNA binding"/>
    <property type="evidence" value="ECO:0007669"/>
    <property type="project" value="UniProtKB-KW"/>
</dbReference>
<reference evidence="9 12" key="3">
    <citation type="submission" date="2019-08" db="EMBL/GenBank/DDBJ databases">
        <authorList>
            <person name="Duncan S."/>
            <person name="Walker A."/>
        </authorList>
    </citation>
    <scope>NUCLEOTIDE SEQUENCE [LARGE SCALE GENOMIC DNA]</scope>
    <source>
        <strain evidence="9 12">L2-21</strain>
    </source>
</reference>
<dbReference type="OMA" id="PLIRCHR"/>
<dbReference type="Proteomes" id="UP000283297">
    <property type="component" value="Unassembled WGS sequence"/>
</dbReference>
<evidence type="ECO:0000313" key="7">
    <source>
        <dbReference type="EMBL" id="MCB6961673.1"/>
    </source>
</evidence>
<gene>
    <name evidence="6" type="primary">yehT_3</name>
    <name evidence="8" type="ORF">DW028_09780</name>
    <name evidence="6" type="ORF">ERS852417_02999</name>
    <name evidence="9" type="ORF">FYL37_05725</name>
    <name evidence="7" type="ORF">LIZ82_12355</name>
</gene>
<dbReference type="InterPro" id="IPR046947">
    <property type="entry name" value="LytR-like"/>
</dbReference>
<dbReference type="PROSITE" id="PS50930">
    <property type="entry name" value="HTH_LYTTR"/>
    <property type="match status" value="1"/>
</dbReference>
<dbReference type="PROSITE" id="PS50110">
    <property type="entry name" value="RESPONSE_REGULATORY"/>
    <property type="match status" value="1"/>
</dbReference>
<dbReference type="SUPFAM" id="SSF52172">
    <property type="entry name" value="CheY-like"/>
    <property type="match status" value="1"/>
</dbReference>
<evidence type="ECO:0000259" key="4">
    <source>
        <dbReference type="PROSITE" id="PS50110"/>
    </source>
</evidence>
<dbReference type="Pfam" id="PF00072">
    <property type="entry name" value="Response_reg"/>
    <property type="match status" value="1"/>
</dbReference>
<dbReference type="EMBL" id="QRON01000006">
    <property type="protein sequence ID" value="RHL27828.1"/>
    <property type="molecule type" value="Genomic_DNA"/>
</dbReference>
<reference evidence="7" key="5">
    <citation type="submission" date="2021-10" db="EMBL/GenBank/DDBJ databases">
        <title>Collection of gut derived symbiotic bacterial strains cultured from healthy donors.</title>
        <authorList>
            <person name="Lin H."/>
            <person name="Littmann E."/>
            <person name="Kohout C."/>
            <person name="Pamer E.G."/>
        </authorList>
    </citation>
    <scope>NUCLEOTIDE SEQUENCE</scope>
    <source>
        <strain evidence="7">DFI.7.28A</strain>
    </source>
</reference>
<reference evidence="8 11" key="2">
    <citation type="submission" date="2018-08" db="EMBL/GenBank/DDBJ databases">
        <title>A genome reference for cultivated species of the human gut microbiota.</title>
        <authorList>
            <person name="Zou Y."/>
            <person name="Xue W."/>
            <person name="Luo G."/>
        </authorList>
    </citation>
    <scope>NUCLEOTIDE SEQUENCE [LARGE SCALE GENOMIC DNA]</scope>
    <source>
        <strain evidence="8 11">AF38-24</strain>
    </source>
</reference>
<evidence type="ECO:0000313" key="12">
    <source>
        <dbReference type="Proteomes" id="UP000324325"/>
    </source>
</evidence>
<dbReference type="EMBL" id="VSTG01000005">
    <property type="protein sequence ID" value="TYL58679.1"/>
    <property type="molecule type" value="Genomic_DNA"/>
</dbReference>
<accession>A0A174HHG6</accession>
<name>A0A174HHG6_9FIRM</name>
<dbReference type="Gene3D" id="2.40.50.1020">
    <property type="entry name" value="LytTr DNA-binding domain"/>
    <property type="match status" value="1"/>
</dbReference>
<dbReference type="InterPro" id="IPR001789">
    <property type="entry name" value="Sig_transdc_resp-reg_receiver"/>
</dbReference>
<reference evidence="9 12" key="4">
    <citation type="submission" date="2019-09" db="EMBL/GenBank/DDBJ databases">
        <title>Strain-level analysis of Eubacterium rectale using genomes from metagenomes.</title>
        <authorList>
            <person name="Karcher N."/>
            <person name="Segata N."/>
        </authorList>
    </citation>
    <scope>NUCLEOTIDE SEQUENCE [LARGE SCALE GENOMIC DNA]</scope>
    <source>
        <strain evidence="9 12">L2-21</strain>
    </source>
</reference>
<dbReference type="EMBL" id="JAJCJQ010000022">
    <property type="protein sequence ID" value="MCB6961673.1"/>
    <property type="molecule type" value="Genomic_DNA"/>
</dbReference>
<reference evidence="6 10" key="1">
    <citation type="submission" date="2015-09" db="EMBL/GenBank/DDBJ databases">
        <authorList>
            <consortium name="Pathogen Informatics"/>
        </authorList>
    </citation>
    <scope>NUCLEOTIDE SEQUENCE [LARGE SCALE GENOMIC DNA]</scope>
    <source>
        <strain evidence="6 10">2789STDY5608860</strain>
    </source>
</reference>
<keyword evidence="7" id="KW-0238">DNA-binding</keyword>
<dbReference type="AlphaFoldDB" id="A0A174HHG6"/>
<evidence type="ECO:0000313" key="9">
    <source>
        <dbReference type="EMBL" id="TYL58679.1"/>
    </source>
</evidence>
<dbReference type="EMBL" id="CYYW01000042">
    <property type="protein sequence ID" value="CUO74373.1"/>
    <property type="molecule type" value="Genomic_DNA"/>
</dbReference>
<comment type="function">
    <text evidence="2">May play the central regulatory role in sporulation. It may be an element of the effector pathway responsible for the activation of sporulation genes in response to nutritional stress. Spo0A may act in concert with spo0H (a sigma factor) to control the expression of some genes that are critical to the sporulation process.</text>
</comment>
<evidence type="ECO:0000313" key="11">
    <source>
        <dbReference type="Proteomes" id="UP000283297"/>
    </source>
</evidence>
<dbReference type="RefSeq" id="WP_012743825.1">
    <property type="nucleotide sequence ID" value="NZ_CP092643.1"/>
</dbReference>
<evidence type="ECO:0000259" key="5">
    <source>
        <dbReference type="PROSITE" id="PS50930"/>
    </source>
</evidence>
<protein>
    <recommendedName>
        <fullName evidence="1">Stage 0 sporulation protein A homolog</fullName>
    </recommendedName>
</protein>
<evidence type="ECO:0000256" key="2">
    <source>
        <dbReference type="ARBA" id="ARBA00024867"/>
    </source>
</evidence>
<evidence type="ECO:0000256" key="1">
    <source>
        <dbReference type="ARBA" id="ARBA00018672"/>
    </source>
</evidence>
<dbReference type="Proteomes" id="UP000095384">
    <property type="component" value="Unassembled WGS sequence"/>
</dbReference>
<organism evidence="6 10">
    <name type="scientific">Agathobacter rectalis</name>
    <dbReference type="NCBI Taxonomy" id="39491"/>
    <lineage>
        <taxon>Bacteria</taxon>
        <taxon>Bacillati</taxon>
        <taxon>Bacillota</taxon>
        <taxon>Clostridia</taxon>
        <taxon>Lachnospirales</taxon>
        <taxon>Lachnospiraceae</taxon>
        <taxon>Agathobacter</taxon>
    </lineage>
</organism>
<dbReference type="SMART" id="SM00850">
    <property type="entry name" value="LytTR"/>
    <property type="match status" value="1"/>
</dbReference>
<evidence type="ECO:0000313" key="10">
    <source>
        <dbReference type="Proteomes" id="UP000095384"/>
    </source>
</evidence>
<dbReference type="Proteomes" id="UP001197741">
    <property type="component" value="Unassembled WGS sequence"/>
</dbReference>
<keyword evidence="3" id="KW-0597">Phosphoprotein</keyword>
<dbReference type="GeneID" id="86989753"/>
<proteinExistence type="predicted"/>
<evidence type="ECO:0000256" key="3">
    <source>
        <dbReference type="PROSITE-ProRule" id="PRU00169"/>
    </source>
</evidence>
<sequence>MSPTKYAIAICDDEKYWQNQILNCCKLLENDINFNFEYHIFSSGEDVLKYQSNIDILLLDEELPGTSGQSIKEQFEASNKNTIIIFITSHNEIVYDSFGKNVYGFITKPINQTNFNKTLKKTINKTIAAKYLTLPDSINDNITLSYRDITYMKANGSYTTIYMSDSTSHLIRKGLNDLEKIITNDTLIRVHKSYIVNSYYIKKLNSDELILTTDTTVPLARRRKKQVQTKIAQNIYEKAESIWNN</sequence>